<protein>
    <recommendedName>
        <fullName evidence="2">HTH cro/C1-type domain-containing protein</fullName>
    </recommendedName>
</protein>
<dbReference type="InterPro" id="IPR001387">
    <property type="entry name" value="Cro/C1-type_HTH"/>
</dbReference>
<dbReference type="Proteomes" id="UP000636661">
    <property type="component" value="Unassembled WGS sequence"/>
</dbReference>
<reference evidence="3" key="2">
    <citation type="submission" date="2020-09" db="EMBL/GenBank/DDBJ databases">
        <authorList>
            <person name="Sun Q."/>
            <person name="Ohkuma M."/>
        </authorList>
    </citation>
    <scope>NUCLEOTIDE SEQUENCE</scope>
    <source>
        <strain evidence="3">JCM 4391</strain>
    </source>
</reference>
<dbReference type="CDD" id="cd00093">
    <property type="entry name" value="HTH_XRE"/>
    <property type="match status" value="1"/>
</dbReference>
<dbReference type="SUPFAM" id="SSF47413">
    <property type="entry name" value="lambda repressor-like DNA-binding domains"/>
    <property type="match status" value="1"/>
</dbReference>
<feature type="domain" description="HTH cro/C1-type" evidence="2">
    <location>
        <begin position="35"/>
        <end position="75"/>
    </location>
</feature>
<dbReference type="EMBL" id="BMTP01000005">
    <property type="protein sequence ID" value="GGU34838.1"/>
    <property type="molecule type" value="Genomic_DNA"/>
</dbReference>
<evidence type="ECO:0000313" key="3">
    <source>
        <dbReference type="EMBL" id="GGU34838.1"/>
    </source>
</evidence>
<keyword evidence="4" id="KW-1185">Reference proteome</keyword>
<evidence type="ECO:0000313" key="4">
    <source>
        <dbReference type="Proteomes" id="UP000636661"/>
    </source>
</evidence>
<evidence type="ECO:0000259" key="2">
    <source>
        <dbReference type="PROSITE" id="PS50943"/>
    </source>
</evidence>
<comment type="caution">
    <text evidence="3">The sequence shown here is derived from an EMBL/GenBank/DDBJ whole genome shotgun (WGS) entry which is preliminary data.</text>
</comment>
<gene>
    <name evidence="3" type="ORF">GCM10010274_22420</name>
</gene>
<dbReference type="AlphaFoldDB" id="A0A918M3L2"/>
<name>A0A918M3L2_9ACTN</name>
<dbReference type="PROSITE" id="PS50943">
    <property type="entry name" value="HTH_CROC1"/>
    <property type="match status" value="1"/>
</dbReference>
<dbReference type="Pfam" id="PF01381">
    <property type="entry name" value="HTH_3"/>
    <property type="match status" value="1"/>
</dbReference>
<organism evidence="3 4">
    <name type="scientific">Streptomyces lavendofoliae</name>
    <dbReference type="NCBI Taxonomy" id="67314"/>
    <lineage>
        <taxon>Bacteria</taxon>
        <taxon>Bacillati</taxon>
        <taxon>Actinomycetota</taxon>
        <taxon>Actinomycetes</taxon>
        <taxon>Kitasatosporales</taxon>
        <taxon>Streptomycetaceae</taxon>
        <taxon>Streptomyces</taxon>
    </lineage>
</organism>
<dbReference type="Gene3D" id="1.10.260.40">
    <property type="entry name" value="lambda repressor-like DNA-binding domains"/>
    <property type="match status" value="1"/>
</dbReference>
<evidence type="ECO:0000256" key="1">
    <source>
        <dbReference type="SAM" id="MobiDB-lite"/>
    </source>
</evidence>
<dbReference type="InterPro" id="IPR010982">
    <property type="entry name" value="Lambda_DNA-bd_dom_sf"/>
</dbReference>
<accession>A0A918M3L2</accession>
<reference evidence="3" key="1">
    <citation type="journal article" date="2014" name="Int. J. Syst. Evol. Microbiol.">
        <title>Complete genome sequence of Corynebacterium casei LMG S-19264T (=DSM 44701T), isolated from a smear-ripened cheese.</title>
        <authorList>
            <consortium name="US DOE Joint Genome Institute (JGI-PGF)"/>
            <person name="Walter F."/>
            <person name="Albersmeier A."/>
            <person name="Kalinowski J."/>
            <person name="Ruckert C."/>
        </authorList>
    </citation>
    <scope>NUCLEOTIDE SEQUENCE</scope>
    <source>
        <strain evidence="3">JCM 4391</strain>
    </source>
</reference>
<dbReference type="SMART" id="SM00530">
    <property type="entry name" value="HTH_XRE"/>
    <property type="match status" value="1"/>
</dbReference>
<dbReference type="RefSeq" id="WP_189550643.1">
    <property type="nucleotide sequence ID" value="NZ_BMTP01000005.1"/>
</dbReference>
<dbReference type="GO" id="GO:0003677">
    <property type="term" value="F:DNA binding"/>
    <property type="evidence" value="ECO:0007669"/>
    <property type="project" value="InterPro"/>
</dbReference>
<sequence>MSAGELEEFTAWIEGVIRRQGYDIDSPRGGGKSRLADEAGVHRAAITRLLQGQSMPDLETMRRLAHVLRIPVRDMLIKSGRLTEEDLPLPGLPEDVPPAEETAPAALTLEQAAAGLGIPPEQREMFIRVAGQFLPGWSPARAEHDAAAGPRPADAKGARQA</sequence>
<feature type="region of interest" description="Disordered" evidence="1">
    <location>
        <begin position="140"/>
        <end position="161"/>
    </location>
</feature>
<proteinExistence type="predicted"/>